<dbReference type="SUPFAM" id="SSF51556">
    <property type="entry name" value="Metallo-dependent hydrolases"/>
    <property type="match status" value="1"/>
</dbReference>
<evidence type="ECO:0000256" key="2">
    <source>
        <dbReference type="ARBA" id="ARBA00022723"/>
    </source>
</evidence>
<dbReference type="InterPro" id="IPR028892">
    <property type="entry name" value="ADE"/>
</dbReference>
<dbReference type="GO" id="GO:0046872">
    <property type="term" value="F:metal ion binding"/>
    <property type="evidence" value="ECO:0007669"/>
    <property type="project" value="UniProtKB-KW"/>
</dbReference>
<keyword evidence="8" id="KW-1185">Reference proteome</keyword>
<dbReference type="Gene3D" id="3.20.20.140">
    <property type="entry name" value="Metal-dependent hydrolases"/>
    <property type="match status" value="1"/>
</dbReference>
<dbReference type="InterPro" id="IPR031100">
    <property type="entry name" value="LOG_fam"/>
</dbReference>
<dbReference type="HAMAP" id="MF_01962">
    <property type="entry name" value="Adenine_deaminase"/>
    <property type="match status" value="1"/>
</dbReference>
<dbReference type="EMBL" id="CASHTH010003016">
    <property type="protein sequence ID" value="CAI8038935.1"/>
    <property type="molecule type" value="Genomic_DNA"/>
</dbReference>
<evidence type="ECO:0000259" key="6">
    <source>
        <dbReference type="Pfam" id="PF00962"/>
    </source>
</evidence>
<dbReference type="InterPro" id="IPR006330">
    <property type="entry name" value="Ado/ade_deaminase"/>
</dbReference>
<protein>
    <submittedName>
        <fullName evidence="7">Adenine deaminase</fullName>
    </submittedName>
</protein>
<dbReference type="Pfam" id="PF03641">
    <property type="entry name" value="Lysine_decarbox"/>
    <property type="match status" value="1"/>
</dbReference>
<dbReference type="GO" id="GO:0005829">
    <property type="term" value="C:cytosol"/>
    <property type="evidence" value="ECO:0007669"/>
    <property type="project" value="TreeGrafter"/>
</dbReference>
<feature type="domain" description="Adenosine deaminase" evidence="6">
    <location>
        <begin position="23"/>
        <end position="344"/>
    </location>
</feature>
<name>A0AA35X5I8_GEOBA</name>
<keyword evidence="3" id="KW-0378">Hydrolase</keyword>
<dbReference type="InterPro" id="IPR032466">
    <property type="entry name" value="Metal_Hydrolase"/>
</dbReference>
<dbReference type="NCBIfam" id="NF006850">
    <property type="entry name" value="PRK09358.1-6"/>
    <property type="match status" value="1"/>
</dbReference>
<dbReference type="GO" id="GO:0006146">
    <property type="term" value="P:adenine catabolic process"/>
    <property type="evidence" value="ECO:0007669"/>
    <property type="project" value="InterPro"/>
</dbReference>
<evidence type="ECO:0000313" key="8">
    <source>
        <dbReference type="Proteomes" id="UP001174909"/>
    </source>
</evidence>
<dbReference type="NCBIfam" id="TIGR01430">
    <property type="entry name" value="aden_deam"/>
    <property type="match status" value="1"/>
</dbReference>
<dbReference type="Proteomes" id="UP001174909">
    <property type="component" value="Unassembled WGS sequence"/>
</dbReference>
<sequence length="566" mass="62803">MASGPPPDFPGGGRLWRYVRGAPKAELHLHIEGTLEPELMFEIAARNGVAVEGTVESHRIRRQSFKDLQDFLDLYYAACDVLKTEEDFRDLMYAYLQRAAVDNVYAAEVFFDPQTHTERGVPFDVVISGLHRGIVEGHRNLEIRANLIMCFLRHLSEESALSTLEQALPHLDKIVGIGLDSGELGNPPSKFERLFERAAGMGLKTVAHAGEEAGPEYILEALELLKVRRIDHGVQCLKDSSLVERLAKEGVPLTTCPLSNMKLQVNSRYFGGRNVTGQLLEAGLRVTINSDDPAYFGGYINDNFVRAVSDCNLTERDVYKMCRNSFTSSFLSDVDKAFCISQLDYHTIVSGYAAPPRNISIFGSRSPEPGSPEYEEARAIAKLLASRGFTVFTGGYSGIMMAGAHGAREGLDERRNSGGESEAQEVCGVLVPSLFAFREPLGNSYTTRPIVARSLTNRINHFCMNSEYFLACRGTIGTITELLYVWKYATIRNTIGVSLPKILVLRSNFEKPLEAFADAMKIFPEDRGLIQYVDSGEEILQVFEEDLKRRTVAATITLPPPFSTSN</sequence>
<dbReference type="InterPro" id="IPR001365">
    <property type="entry name" value="A_deaminase_dom"/>
</dbReference>
<keyword evidence="5" id="KW-0546">Nucleotide metabolism</keyword>
<dbReference type="PANTHER" id="PTHR43114:SF6">
    <property type="entry name" value="ADENINE DEAMINASE"/>
    <property type="match status" value="1"/>
</dbReference>
<dbReference type="Gene3D" id="3.40.50.450">
    <property type="match status" value="1"/>
</dbReference>
<dbReference type="Pfam" id="PF18306">
    <property type="entry name" value="LDcluster4"/>
    <property type="match status" value="1"/>
</dbReference>
<evidence type="ECO:0000313" key="7">
    <source>
        <dbReference type="EMBL" id="CAI8038935.1"/>
    </source>
</evidence>
<gene>
    <name evidence="7" type="ORF">GBAR_LOCUS21679</name>
</gene>
<keyword evidence="4" id="KW-0862">Zinc</keyword>
<dbReference type="InterPro" id="IPR041164">
    <property type="entry name" value="LDcluster4"/>
</dbReference>
<evidence type="ECO:0000256" key="4">
    <source>
        <dbReference type="ARBA" id="ARBA00022833"/>
    </source>
</evidence>
<keyword evidence="2" id="KW-0479">Metal-binding</keyword>
<comment type="caution">
    <text evidence="7">The sequence shown here is derived from an EMBL/GenBank/DDBJ whole genome shotgun (WGS) entry which is preliminary data.</text>
</comment>
<dbReference type="CDD" id="cd01320">
    <property type="entry name" value="ADA"/>
    <property type="match status" value="1"/>
</dbReference>
<evidence type="ECO:0000256" key="5">
    <source>
        <dbReference type="ARBA" id="ARBA00023080"/>
    </source>
</evidence>
<dbReference type="SUPFAM" id="SSF102405">
    <property type="entry name" value="MCP/YpsA-like"/>
    <property type="match status" value="1"/>
</dbReference>
<evidence type="ECO:0000256" key="1">
    <source>
        <dbReference type="ARBA" id="ARBA00001947"/>
    </source>
</evidence>
<comment type="cofactor">
    <cofactor evidence="1">
        <name>Zn(2+)</name>
        <dbReference type="ChEBI" id="CHEBI:29105"/>
    </cofactor>
</comment>
<dbReference type="Pfam" id="PF00962">
    <property type="entry name" value="A_deaminase"/>
    <property type="match status" value="1"/>
</dbReference>
<dbReference type="GO" id="GO:0009117">
    <property type="term" value="P:nucleotide metabolic process"/>
    <property type="evidence" value="ECO:0007669"/>
    <property type="project" value="UniProtKB-KW"/>
</dbReference>
<dbReference type="GO" id="GO:0000034">
    <property type="term" value="F:adenine deaminase activity"/>
    <property type="evidence" value="ECO:0007669"/>
    <property type="project" value="InterPro"/>
</dbReference>
<proteinExistence type="inferred from homology"/>
<organism evidence="7 8">
    <name type="scientific">Geodia barretti</name>
    <name type="common">Barrett's horny sponge</name>
    <dbReference type="NCBI Taxonomy" id="519541"/>
    <lineage>
        <taxon>Eukaryota</taxon>
        <taxon>Metazoa</taxon>
        <taxon>Porifera</taxon>
        <taxon>Demospongiae</taxon>
        <taxon>Heteroscleromorpha</taxon>
        <taxon>Tetractinellida</taxon>
        <taxon>Astrophorina</taxon>
        <taxon>Geodiidae</taxon>
        <taxon>Geodia</taxon>
    </lineage>
</organism>
<dbReference type="AlphaFoldDB" id="A0AA35X5I8"/>
<dbReference type="GO" id="GO:0043103">
    <property type="term" value="P:hypoxanthine salvage"/>
    <property type="evidence" value="ECO:0007669"/>
    <property type="project" value="TreeGrafter"/>
</dbReference>
<dbReference type="PANTHER" id="PTHR43114">
    <property type="entry name" value="ADENINE DEAMINASE"/>
    <property type="match status" value="1"/>
</dbReference>
<evidence type="ECO:0000256" key="3">
    <source>
        <dbReference type="ARBA" id="ARBA00022801"/>
    </source>
</evidence>
<reference evidence="7" key="1">
    <citation type="submission" date="2023-03" db="EMBL/GenBank/DDBJ databases">
        <authorList>
            <person name="Steffen K."/>
            <person name="Cardenas P."/>
        </authorList>
    </citation>
    <scope>NUCLEOTIDE SEQUENCE</scope>
</reference>
<accession>A0AA35X5I8</accession>